<feature type="compositionally biased region" description="Basic and acidic residues" evidence="1">
    <location>
        <begin position="138"/>
        <end position="169"/>
    </location>
</feature>
<dbReference type="PANTHER" id="PTHR13844">
    <property type="entry name" value="SWI/SNF-RELATED MATRIX-ASSOCIATED ACTIN-DEPENDENT REGULATOR OF CHROMATIN SUBFAMILY D"/>
    <property type="match status" value="1"/>
</dbReference>
<dbReference type="Pfam" id="PF02201">
    <property type="entry name" value="SWIB"/>
    <property type="match status" value="1"/>
</dbReference>
<protein>
    <recommendedName>
        <fullName evidence="2">DM2 domain-containing protein</fullName>
    </recommendedName>
</protein>
<feature type="region of interest" description="Disordered" evidence="1">
    <location>
        <begin position="130"/>
        <end position="218"/>
    </location>
</feature>
<dbReference type="InterPro" id="IPR036885">
    <property type="entry name" value="SWIB_MDM2_dom_sf"/>
</dbReference>
<dbReference type="Gene3D" id="1.10.245.10">
    <property type="entry name" value="SWIB/MDM2 domain"/>
    <property type="match status" value="1"/>
</dbReference>
<dbReference type="CDD" id="cd10568">
    <property type="entry name" value="SWIB_like"/>
    <property type="match status" value="1"/>
</dbReference>
<dbReference type="InterPro" id="IPR019835">
    <property type="entry name" value="SWIB_domain"/>
</dbReference>
<feature type="region of interest" description="Disordered" evidence="1">
    <location>
        <begin position="1"/>
        <end position="71"/>
    </location>
</feature>
<keyword evidence="4" id="KW-1185">Reference proteome</keyword>
<evidence type="ECO:0000313" key="3">
    <source>
        <dbReference type="EMBL" id="GBG71737.1"/>
    </source>
</evidence>
<evidence type="ECO:0000313" key="4">
    <source>
        <dbReference type="Proteomes" id="UP000265515"/>
    </source>
</evidence>
<feature type="compositionally biased region" description="Gly residues" evidence="1">
    <location>
        <begin position="9"/>
        <end position="19"/>
    </location>
</feature>
<gene>
    <name evidence="3" type="ORF">CBR_g9147</name>
</gene>
<dbReference type="OMA" id="VMDSKHH"/>
<dbReference type="Proteomes" id="UP000265515">
    <property type="component" value="Unassembled WGS sequence"/>
</dbReference>
<dbReference type="AlphaFoldDB" id="A0A388KNX8"/>
<dbReference type="EMBL" id="BFEA01000152">
    <property type="protein sequence ID" value="GBG71737.1"/>
    <property type="molecule type" value="Genomic_DNA"/>
</dbReference>
<evidence type="ECO:0000259" key="2">
    <source>
        <dbReference type="PROSITE" id="PS51925"/>
    </source>
</evidence>
<dbReference type="OrthoDB" id="10263741at2759"/>
<dbReference type="InterPro" id="IPR003121">
    <property type="entry name" value="SWIB_MDM2_domain"/>
</dbReference>
<reference evidence="3 4" key="1">
    <citation type="journal article" date="2018" name="Cell">
        <title>The Chara Genome: Secondary Complexity and Implications for Plant Terrestrialization.</title>
        <authorList>
            <person name="Nishiyama T."/>
            <person name="Sakayama H."/>
            <person name="Vries J.D."/>
            <person name="Buschmann H."/>
            <person name="Saint-Marcoux D."/>
            <person name="Ullrich K.K."/>
            <person name="Haas F.B."/>
            <person name="Vanderstraeten L."/>
            <person name="Becker D."/>
            <person name="Lang D."/>
            <person name="Vosolsobe S."/>
            <person name="Rombauts S."/>
            <person name="Wilhelmsson P.K.I."/>
            <person name="Janitza P."/>
            <person name="Kern R."/>
            <person name="Heyl A."/>
            <person name="Rumpler F."/>
            <person name="Villalobos L.I.A.C."/>
            <person name="Clay J.M."/>
            <person name="Skokan R."/>
            <person name="Toyoda A."/>
            <person name="Suzuki Y."/>
            <person name="Kagoshima H."/>
            <person name="Schijlen E."/>
            <person name="Tajeshwar N."/>
            <person name="Catarino B."/>
            <person name="Hetherington A.J."/>
            <person name="Saltykova A."/>
            <person name="Bonnot C."/>
            <person name="Breuninger H."/>
            <person name="Symeonidi A."/>
            <person name="Radhakrishnan G.V."/>
            <person name="Van Nieuwerburgh F."/>
            <person name="Deforce D."/>
            <person name="Chang C."/>
            <person name="Karol K.G."/>
            <person name="Hedrich R."/>
            <person name="Ulvskov P."/>
            <person name="Glockner G."/>
            <person name="Delwiche C.F."/>
            <person name="Petrasek J."/>
            <person name="Van de Peer Y."/>
            <person name="Friml J."/>
            <person name="Beilby M."/>
            <person name="Dolan L."/>
            <person name="Kohara Y."/>
            <person name="Sugano S."/>
            <person name="Fujiyama A."/>
            <person name="Delaux P.-M."/>
            <person name="Quint M."/>
            <person name="TheiBen G."/>
            <person name="Hagemann M."/>
            <person name="Harholt J."/>
            <person name="Dunand C."/>
            <person name="Zachgo S."/>
            <person name="Langdale J."/>
            <person name="Maumus F."/>
            <person name="Straeten D.V.D."/>
            <person name="Gould S.B."/>
            <person name="Rensing S.A."/>
        </authorList>
    </citation>
    <scope>NUCLEOTIDE SEQUENCE [LARGE SCALE GENOMIC DNA]</scope>
    <source>
        <strain evidence="3 4">S276</strain>
    </source>
</reference>
<comment type="caution">
    <text evidence="3">The sequence shown here is derived from an EMBL/GenBank/DDBJ whole genome shotgun (WGS) entry which is preliminary data.</text>
</comment>
<accession>A0A388KNX8</accession>
<proteinExistence type="predicted"/>
<feature type="compositionally biased region" description="Gly residues" evidence="1">
    <location>
        <begin position="199"/>
        <end position="209"/>
    </location>
</feature>
<name>A0A388KNX8_CHABU</name>
<dbReference type="SMART" id="SM00151">
    <property type="entry name" value="SWIB"/>
    <property type="match status" value="1"/>
</dbReference>
<dbReference type="Gramene" id="GBG71737">
    <property type="protein sequence ID" value="GBG71737"/>
    <property type="gene ID" value="CBR_g9147"/>
</dbReference>
<dbReference type="PROSITE" id="PS51925">
    <property type="entry name" value="SWIB_MDM2"/>
    <property type="match status" value="1"/>
</dbReference>
<dbReference type="SUPFAM" id="SSF47592">
    <property type="entry name" value="SWIB/MDM2 domain"/>
    <property type="match status" value="1"/>
</dbReference>
<dbReference type="STRING" id="69332.A0A388KNX8"/>
<organism evidence="3 4">
    <name type="scientific">Chara braunii</name>
    <name type="common">Braun's stonewort</name>
    <dbReference type="NCBI Taxonomy" id="69332"/>
    <lineage>
        <taxon>Eukaryota</taxon>
        <taxon>Viridiplantae</taxon>
        <taxon>Streptophyta</taxon>
        <taxon>Charophyceae</taxon>
        <taxon>Charales</taxon>
        <taxon>Characeae</taxon>
        <taxon>Chara</taxon>
    </lineage>
</organism>
<evidence type="ECO:0000256" key="1">
    <source>
        <dbReference type="SAM" id="MobiDB-lite"/>
    </source>
</evidence>
<sequence length="506" mass="55131">MAGPAATAGSGGPAVGGQTLGPVSAQPTTGGSGRRRGRPSGTSSQPASANVVKSAEVAPAPRRKKRKVPEKEIPPHVAAFIPEAMIYNQLLEFEKRVDLTLARKKLDIQEGLKNPARMPRTLRMYIFNTHTSQPHGRGGGEGKEDGSKDLRKVAPGGDKRVGEDSRGDHGGPNGPPSWTLRVVGRLLEDESQAEDDGPNGAGNAAGGVGAANPMASGNSSNSTFKFSTFFRRITVELDHELYPDNHTVVWDSERAVSPVEGFEIKRRGDKEFIAKLKFELNHVPERYKVSPELGEILGVQTETRARVLSALWQYIKSQSLQDPSDPTFMICDARLKAIFNGEERVRFSTVARLLQLHLSPAPPILLEHTIALGDRSPAGDACYDISVDAPTGLMAEMADFMASMEKAKEIVECDEAIGNAIRKINDLRRRRAFFLGFSKSPVDFVNALVASQSRDLRVAAGDAGRKAERERRSDFYNQPWVEDAVTLYLNRRLRTGADPATKDDRG</sequence>
<feature type="domain" description="DM2" evidence="2">
    <location>
        <begin position="282"/>
        <end position="360"/>
    </location>
</feature>